<proteinExistence type="predicted"/>
<feature type="region of interest" description="Disordered" evidence="1">
    <location>
        <begin position="1"/>
        <end position="55"/>
    </location>
</feature>
<feature type="region of interest" description="Disordered" evidence="1">
    <location>
        <begin position="129"/>
        <end position="151"/>
    </location>
</feature>
<gene>
    <name evidence="2" type="ORF">SPPG_03975</name>
</gene>
<dbReference type="AlphaFoldDB" id="A0A0L0HIB5"/>
<sequence>MSRFFDDRNRRGSMFGDPYGRPYPNVPTSFDERDYRPTAGWGGPPVPMGPPQLGPPQMPFYGTGGQTFFASGYPGMSMGFAGGPERFGHPVYETQPTMAPYSGSRPSMRSGYGPRYELEVGRDQLWERERERDRGRPSNYNAPLLDFPPDPDVRGFEEYKLRWDQTTPKPRETSVQGWGPPPQIKYDPLLMWSREVEPSRTSSTTTPSPARDTQIKIEQSGDQFRRLYDYPEYVQERRHRFEVADAHVPPAYHVSETDIPPNVGPIGTHGRANADRDRSLSPVQTYASLKDEYSAMRYKRENRFDY</sequence>
<organism evidence="2 3">
    <name type="scientific">Spizellomyces punctatus (strain DAOM BR117)</name>
    <dbReference type="NCBI Taxonomy" id="645134"/>
    <lineage>
        <taxon>Eukaryota</taxon>
        <taxon>Fungi</taxon>
        <taxon>Fungi incertae sedis</taxon>
        <taxon>Chytridiomycota</taxon>
        <taxon>Chytridiomycota incertae sedis</taxon>
        <taxon>Chytridiomycetes</taxon>
        <taxon>Spizellomycetales</taxon>
        <taxon>Spizellomycetaceae</taxon>
        <taxon>Spizellomyces</taxon>
    </lineage>
</organism>
<accession>A0A0L0HIB5</accession>
<name>A0A0L0HIB5_SPIPD</name>
<feature type="region of interest" description="Disordered" evidence="1">
    <location>
        <begin position="252"/>
        <end position="285"/>
    </location>
</feature>
<dbReference type="EMBL" id="KQ257455">
    <property type="protein sequence ID" value="KND00872.1"/>
    <property type="molecule type" value="Genomic_DNA"/>
</dbReference>
<evidence type="ECO:0000313" key="2">
    <source>
        <dbReference type="EMBL" id="KND00872.1"/>
    </source>
</evidence>
<reference evidence="2 3" key="1">
    <citation type="submission" date="2009-08" db="EMBL/GenBank/DDBJ databases">
        <title>The Genome Sequence of Spizellomyces punctatus strain DAOM BR117.</title>
        <authorList>
            <consortium name="The Broad Institute Genome Sequencing Platform"/>
            <person name="Russ C."/>
            <person name="Cuomo C."/>
            <person name="Shea T."/>
            <person name="Young S.K."/>
            <person name="Zeng Q."/>
            <person name="Koehrsen M."/>
            <person name="Haas B."/>
            <person name="Borodovsky M."/>
            <person name="Guigo R."/>
            <person name="Alvarado L."/>
            <person name="Berlin A."/>
            <person name="Bochicchio J."/>
            <person name="Borenstein D."/>
            <person name="Chapman S."/>
            <person name="Chen Z."/>
            <person name="Engels R."/>
            <person name="Freedman E."/>
            <person name="Gellesch M."/>
            <person name="Goldberg J."/>
            <person name="Griggs A."/>
            <person name="Gujja S."/>
            <person name="Heiman D."/>
            <person name="Hepburn T."/>
            <person name="Howarth C."/>
            <person name="Jen D."/>
            <person name="Larson L."/>
            <person name="Lewis B."/>
            <person name="Mehta T."/>
            <person name="Park D."/>
            <person name="Pearson M."/>
            <person name="Roberts A."/>
            <person name="Saif S."/>
            <person name="Shenoy N."/>
            <person name="Sisk P."/>
            <person name="Stolte C."/>
            <person name="Sykes S."/>
            <person name="Thomson T."/>
            <person name="Walk T."/>
            <person name="White J."/>
            <person name="Yandava C."/>
            <person name="Burger G."/>
            <person name="Gray M.W."/>
            <person name="Holland P.W.H."/>
            <person name="King N."/>
            <person name="Lang F.B.F."/>
            <person name="Roger A.J."/>
            <person name="Ruiz-Trillo I."/>
            <person name="Lander E."/>
            <person name="Nusbaum C."/>
        </authorList>
    </citation>
    <scope>NUCLEOTIDE SEQUENCE [LARGE SCALE GENOMIC DNA]</scope>
    <source>
        <strain evidence="2 3">DAOM BR117</strain>
    </source>
</reference>
<protein>
    <submittedName>
        <fullName evidence="2">Uncharacterized protein</fullName>
    </submittedName>
</protein>
<dbReference type="GeneID" id="27687454"/>
<dbReference type="EMBL" id="KQ257455">
    <property type="protein sequence ID" value="KND00873.1"/>
    <property type="molecule type" value="Genomic_DNA"/>
</dbReference>
<dbReference type="VEuPathDB" id="FungiDB:SPPG_03975"/>
<evidence type="ECO:0000256" key="1">
    <source>
        <dbReference type="SAM" id="MobiDB-lite"/>
    </source>
</evidence>
<evidence type="ECO:0000313" key="3">
    <source>
        <dbReference type="Proteomes" id="UP000053201"/>
    </source>
</evidence>
<dbReference type="Proteomes" id="UP000053201">
    <property type="component" value="Unassembled WGS sequence"/>
</dbReference>
<keyword evidence="3" id="KW-1185">Reference proteome</keyword>
<dbReference type="RefSeq" id="XP_016608911.1">
    <property type="nucleotide sequence ID" value="XM_016752223.1"/>
</dbReference>
<dbReference type="RefSeq" id="XP_016608912.1">
    <property type="nucleotide sequence ID" value="XM_016752224.1"/>
</dbReference>
<feature type="compositionally biased region" description="Basic and acidic residues" evidence="1">
    <location>
        <begin position="1"/>
        <end position="10"/>
    </location>
</feature>
<dbReference type="OrthoDB" id="2118330at2759"/>
<feature type="compositionally biased region" description="Pro residues" evidence="1">
    <location>
        <begin position="44"/>
        <end position="55"/>
    </location>
</feature>